<reference evidence="3 4" key="1">
    <citation type="submission" date="2019-12" db="EMBL/GenBank/DDBJ databases">
        <title>Comparative genomics gives insights into the taxonomy of the Azoarcus-Aromatoleum group and reveals separate origins of nif in the plant-associated Azoarcus and non-plant-associated Aromatoleum sub-groups.</title>
        <authorList>
            <person name="Lafos M."/>
            <person name="Maluk M."/>
            <person name="Batista M."/>
            <person name="Junghare M."/>
            <person name="Carmona M."/>
            <person name="Faoro H."/>
            <person name="Cruz L.M."/>
            <person name="Battistoni F."/>
            <person name="De Souza E."/>
            <person name="Pedrosa F."/>
            <person name="Chen W.-M."/>
            <person name="Poole P.S."/>
            <person name="Dixon R.A."/>
            <person name="James E.K."/>
        </authorList>
    </citation>
    <scope>NUCLEOTIDE SEQUENCE [LARGE SCALE GENOMIC DNA]</scope>
    <source>
        <strain evidence="3 4">T</strain>
    </source>
</reference>
<evidence type="ECO:0000313" key="4">
    <source>
        <dbReference type="Proteomes" id="UP000634522"/>
    </source>
</evidence>
<comment type="caution">
    <text evidence="3">The sequence shown here is derived from an EMBL/GenBank/DDBJ whole genome shotgun (WGS) entry which is preliminary data.</text>
</comment>
<gene>
    <name evidence="3" type="ORF">GPA27_15480</name>
</gene>
<accession>A0ABX1NHI8</accession>
<keyword evidence="4" id="KW-1185">Reference proteome</keyword>
<feature type="domain" description="SMODS and SLOG-associating 2TM effector" evidence="2">
    <location>
        <begin position="1"/>
        <end position="205"/>
    </location>
</feature>
<feature type="transmembrane region" description="Helical" evidence="1">
    <location>
        <begin position="190"/>
        <end position="210"/>
    </location>
</feature>
<name>A0ABX1NHI8_9RHOO</name>
<organism evidence="3 4">
    <name type="scientific">Aromatoleum toluolicum</name>
    <dbReference type="NCBI Taxonomy" id="90060"/>
    <lineage>
        <taxon>Bacteria</taxon>
        <taxon>Pseudomonadati</taxon>
        <taxon>Pseudomonadota</taxon>
        <taxon>Betaproteobacteria</taxon>
        <taxon>Rhodocyclales</taxon>
        <taxon>Rhodocyclaceae</taxon>
        <taxon>Aromatoleum</taxon>
    </lineage>
</organism>
<dbReference type="InterPro" id="IPR041115">
    <property type="entry name" value="SLATT_5"/>
</dbReference>
<keyword evidence="1" id="KW-1133">Transmembrane helix</keyword>
<keyword evidence="1" id="KW-0812">Transmembrane</keyword>
<dbReference type="EMBL" id="WTVS01000032">
    <property type="protein sequence ID" value="NMF98784.1"/>
    <property type="molecule type" value="Genomic_DNA"/>
</dbReference>
<dbReference type="NCBIfam" id="NF033631">
    <property type="entry name" value="SLATT_5"/>
    <property type="match status" value="1"/>
</dbReference>
<keyword evidence="1" id="KW-0472">Membrane</keyword>
<feature type="transmembrane region" description="Helical" evidence="1">
    <location>
        <begin position="66"/>
        <end position="87"/>
    </location>
</feature>
<dbReference type="RefSeq" id="WP_169141486.1">
    <property type="nucleotide sequence ID" value="NZ_WTVS01000032.1"/>
</dbReference>
<evidence type="ECO:0000256" key="1">
    <source>
        <dbReference type="SAM" id="Phobius"/>
    </source>
</evidence>
<dbReference type="Proteomes" id="UP000634522">
    <property type="component" value="Unassembled WGS sequence"/>
</dbReference>
<evidence type="ECO:0000259" key="2">
    <source>
        <dbReference type="Pfam" id="PF18160"/>
    </source>
</evidence>
<proteinExistence type="predicted"/>
<protein>
    <submittedName>
        <fullName evidence="3">SLATT domain-containing protein</fullName>
    </submittedName>
</protein>
<sequence>MKQFLSDLRTFSWRTAGARYNAARRLKHREWFSTFSLAALSALSIAVAFAQKVYSPTPGTPLDNYLSSLAAALGVFLLAISLMEWGAGYGAKAEALHRNAELLTAFQLKLAQALAQIDASRPLANKEVDDLRIEYEAIKDKCPHNHAPCDDALFRAHQRLAEEFEGKNGKPTMSRPEAVLTRVRWRASELWFFGIVWILVLGALAYSWWIPKS</sequence>
<dbReference type="Pfam" id="PF18160">
    <property type="entry name" value="SLATT_5"/>
    <property type="match status" value="1"/>
</dbReference>
<evidence type="ECO:0000313" key="3">
    <source>
        <dbReference type="EMBL" id="NMF98784.1"/>
    </source>
</evidence>